<dbReference type="EMBL" id="OC869509">
    <property type="protein sequence ID" value="CAD7634592.1"/>
    <property type="molecule type" value="Genomic_DNA"/>
</dbReference>
<reference evidence="1" key="1">
    <citation type="submission" date="2020-11" db="EMBL/GenBank/DDBJ databases">
        <authorList>
            <person name="Tran Van P."/>
        </authorList>
    </citation>
    <scope>NUCLEOTIDE SEQUENCE</scope>
</reference>
<evidence type="ECO:0000313" key="2">
    <source>
        <dbReference type="Proteomes" id="UP000759131"/>
    </source>
</evidence>
<proteinExistence type="predicted"/>
<keyword evidence="2" id="KW-1185">Reference proteome</keyword>
<name>A0A7R9L3S0_9ACAR</name>
<sequence>MAYERCGCYTRIKQRTQSPVYIHWLGVGPYLPRWISCQHTYRR</sequence>
<dbReference type="Proteomes" id="UP000759131">
    <property type="component" value="Unassembled WGS sequence"/>
</dbReference>
<gene>
    <name evidence="1" type="ORF">OSB1V03_LOCUS14988</name>
</gene>
<accession>A0A7R9L3S0</accession>
<dbReference type="AlphaFoldDB" id="A0A7R9L3S0"/>
<dbReference type="EMBL" id="CAJPIZ010014934">
    <property type="protein sequence ID" value="CAG2115022.1"/>
    <property type="molecule type" value="Genomic_DNA"/>
</dbReference>
<evidence type="ECO:0000313" key="1">
    <source>
        <dbReference type="EMBL" id="CAD7634592.1"/>
    </source>
</evidence>
<protein>
    <submittedName>
        <fullName evidence="1">Uncharacterized protein</fullName>
    </submittedName>
</protein>
<organism evidence="1">
    <name type="scientific">Medioppia subpectinata</name>
    <dbReference type="NCBI Taxonomy" id="1979941"/>
    <lineage>
        <taxon>Eukaryota</taxon>
        <taxon>Metazoa</taxon>
        <taxon>Ecdysozoa</taxon>
        <taxon>Arthropoda</taxon>
        <taxon>Chelicerata</taxon>
        <taxon>Arachnida</taxon>
        <taxon>Acari</taxon>
        <taxon>Acariformes</taxon>
        <taxon>Sarcoptiformes</taxon>
        <taxon>Oribatida</taxon>
        <taxon>Brachypylina</taxon>
        <taxon>Oppioidea</taxon>
        <taxon>Oppiidae</taxon>
        <taxon>Medioppia</taxon>
    </lineage>
</organism>